<accession>A0A0F6W9H2</accession>
<keyword evidence="3" id="KW-0805">Transcription regulation</keyword>
<organism evidence="7 8">
    <name type="scientific">Sandaracinus amylolyticus</name>
    <dbReference type="NCBI Taxonomy" id="927083"/>
    <lineage>
        <taxon>Bacteria</taxon>
        <taxon>Pseudomonadati</taxon>
        <taxon>Myxococcota</taxon>
        <taxon>Polyangia</taxon>
        <taxon>Polyangiales</taxon>
        <taxon>Sandaracinaceae</taxon>
        <taxon>Sandaracinus</taxon>
    </lineage>
</organism>
<dbReference type="SUPFAM" id="SSF46689">
    <property type="entry name" value="Homeodomain-like"/>
    <property type="match status" value="1"/>
</dbReference>
<dbReference type="PROSITE" id="PS00688">
    <property type="entry name" value="SIGMA54_INTERACT_3"/>
    <property type="match status" value="1"/>
</dbReference>
<protein>
    <submittedName>
        <fullName evidence="7">Flagellar regulatory protein FleQ</fullName>
    </submittedName>
</protein>
<dbReference type="KEGG" id="samy:DB32_007960"/>
<keyword evidence="1" id="KW-0547">Nucleotide-binding</keyword>
<name>A0A0F6W9H2_9BACT</name>
<reference evidence="7 8" key="1">
    <citation type="submission" date="2015-03" db="EMBL/GenBank/DDBJ databases">
        <title>Genome assembly of Sandaracinus amylolyticus DSM 53668.</title>
        <authorList>
            <person name="Sharma G."/>
            <person name="Subramanian S."/>
        </authorList>
    </citation>
    <scope>NUCLEOTIDE SEQUENCE [LARGE SCALE GENOMIC DNA]</scope>
    <source>
        <strain evidence="7 8">DSM 53668</strain>
    </source>
</reference>
<dbReference type="GO" id="GO:0005524">
    <property type="term" value="F:ATP binding"/>
    <property type="evidence" value="ECO:0007669"/>
    <property type="project" value="UniProtKB-KW"/>
</dbReference>
<proteinExistence type="predicted"/>
<evidence type="ECO:0000259" key="6">
    <source>
        <dbReference type="PROSITE" id="PS50045"/>
    </source>
</evidence>
<gene>
    <name evidence="7" type="ORF">DB32_007960</name>
</gene>
<keyword evidence="2" id="KW-0067">ATP-binding</keyword>
<evidence type="ECO:0000256" key="1">
    <source>
        <dbReference type="ARBA" id="ARBA00022741"/>
    </source>
</evidence>
<dbReference type="SMART" id="SM00382">
    <property type="entry name" value="AAA"/>
    <property type="match status" value="1"/>
</dbReference>
<dbReference type="Gene3D" id="1.10.10.60">
    <property type="entry name" value="Homeodomain-like"/>
    <property type="match status" value="1"/>
</dbReference>
<dbReference type="Gene3D" id="1.10.8.60">
    <property type="match status" value="1"/>
</dbReference>
<dbReference type="PROSITE" id="PS00676">
    <property type="entry name" value="SIGMA54_INTERACT_2"/>
    <property type="match status" value="1"/>
</dbReference>
<dbReference type="InterPro" id="IPR003593">
    <property type="entry name" value="AAA+_ATPase"/>
</dbReference>
<evidence type="ECO:0000256" key="3">
    <source>
        <dbReference type="ARBA" id="ARBA00023015"/>
    </source>
</evidence>
<feature type="domain" description="Sigma-54 factor interaction" evidence="6">
    <location>
        <begin position="24"/>
        <end position="253"/>
    </location>
</feature>
<dbReference type="EMBL" id="CP011125">
    <property type="protein sequence ID" value="AKF10811.1"/>
    <property type="molecule type" value="Genomic_DNA"/>
</dbReference>
<dbReference type="InterPro" id="IPR025944">
    <property type="entry name" value="Sigma_54_int_dom_CS"/>
</dbReference>
<dbReference type="GO" id="GO:0006355">
    <property type="term" value="P:regulation of DNA-templated transcription"/>
    <property type="evidence" value="ECO:0007669"/>
    <property type="project" value="InterPro"/>
</dbReference>
<dbReference type="InterPro" id="IPR027417">
    <property type="entry name" value="P-loop_NTPase"/>
</dbReference>
<dbReference type="PANTHER" id="PTHR32071:SF117">
    <property type="entry name" value="PTS-DEPENDENT DIHYDROXYACETONE KINASE OPERON REGULATORY PROTEIN-RELATED"/>
    <property type="match status" value="1"/>
</dbReference>
<dbReference type="InterPro" id="IPR009057">
    <property type="entry name" value="Homeodomain-like_sf"/>
</dbReference>
<keyword evidence="4" id="KW-0238">DNA-binding</keyword>
<dbReference type="InterPro" id="IPR058031">
    <property type="entry name" value="AAA_lid_NorR"/>
</dbReference>
<evidence type="ECO:0000256" key="2">
    <source>
        <dbReference type="ARBA" id="ARBA00022840"/>
    </source>
</evidence>
<evidence type="ECO:0000256" key="5">
    <source>
        <dbReference type="ARBA" id="ARBA00023163"/>
    </source>
</evidence>
<keyword evidence="7" id="KW-0966">Cell projection</keyword>
<evidence type="ECO:0000256" key="4">
    <source>
        <dbReference type="ARBA" id="ARBA00023125"/>
    </source>
</evidence>
<dbReference type="PANTHER" id="PTHR32071">
    <property type="entry name" value="TRANSCRIPTIONAL REGULATORY PROTEIN"/>
    <property type="match status" value="1"/>
</dbReference>
<dbReference type="FunFam" id="3.40.50.300:FF:000006">
    <property type="entry name" value="DNA-binding transcriptional regulator NtrC"/>
    <property type="match status" value="1"/>
</dbReference>
<dbReference type="GO" id="GO:0003677">
    <property type="term" value="F:DNA binding"/>
    <property type="evidence" value="ECO:0007669"/>
    <property type="project" value="UniProtKB-KW"/>
</dbReference>
<dbReference type="InterPro" id="IPR002078">
    <property type="entry name" value="Sigma_54_int"/>
</dbReference>
<keyword evidence="7" id="KW-0969">Cilium</keyword>
<dbReference type="Proteomes" id="UP000034883">
    <property type="component" value="Chromosome"/>
</dbReference>
<dbReference type="Pfam" id="PF00158">
    <property type="entry name" value="Sigma54_activat"/>
    <property type="match status" value="1"/>
</dbReference>
<evidence type="ECO:0000313" key="7">
    <source>
        <dbReference type="EMBL" id="AKF10811.1"/>
    </source>
</evidence>
<dbReference type="STRING" id="927083.DB32_007960"/>
<keyword evidence="7" id="KW-0282">Flagellum</keyword>
<dbReference type="Gene3D" id="3.40.50.300">
    <property type="entry name" value="P-loop containing nucleotide triphosphate hydrolases"/>
    <property type="match status" value="1"/>
</dbReference>
<dbReference type="InterPro" id="IPR025943">
    <property type="entry name" value="Sigma_54_int_dom_ATP-bd_2"/>
</dbReference>
<dbReference type="CDD" id="cd00009">
    <property type="entry name" value="AAA"/>
    <property type="match status" value="1"/>
</dbReference>
<dbReference type="Pfam" id="PF25601">
    <property type="entry name" value="AAA_lid_14"/>
    <property type="match status" value="1"/>
</dbReference>
<dbReference type="PROSITE" id="PS50045">
    <property type="entry name" value="SIGMA54_INTERACT_4"/>
    <property type="match status" value="1"/>
</dbReference>
<dbReference type="SUPFAM" id="SSF52540">
    <property type="entry name" value="P-loop containing nucleoside triphosphate hydrolases"/>
    <property type="match status" value="1"/>
</dbReference>
<keyword evidence="8" id="KW-1185">Reference proteome</keyword>
<keyword evidence="5" id="KW-0804">Transcription</keyword>
<sequence>MMSASSAWSLGWREDDLAARFPRVIGRSERTNELRRQLAAAAGCDATVLLRGESGTGKEVAAWSIHEASERRRGPMVVVDCSAIASELIESELFGHERGAFTGALGPRAGLFETASGGTIFLDEIGELPLAMQPKLLRVLESRTVRRVGGQKNVAIDVRVVCATHRDLRAEVRAGRFREDLYFRLAVLSVELPALRARREDVPLLIEHFLQQQSASAAAVMARIARERRHELLQHAWPGNVRELRNHVERCAAFGRWVPLDGDVEPELAREEPSGEHRVAAILGVDGSKAYADEKQKWVSLFERAYLEELLRVHDDNVKAAARTAGIDRAYLYRLLHRHALR</sequence>
<dbReference type="AlphaFoldDB" id="A0A0F6W9H2"/>
<evidence type="ECO:0000313" key="8">
    <source>
        <dbReference type="Proteomes" id="UP000034883"/>
    </source>
</evidence>